<proteinExistence type="predicted"/>
<gene>
    <name evidence="4" type="ORF">SAMN05216210_3282</name>
</gene>
<dbReference type="Proteomes" id="UP000243924">
    <property type="component" value="Chromosome I"/>
</dbReference>
<feature type="domain" description="PilZ" evidence="2">
    <location>
        <begin position="17"/>
        <end position="112"/>
    </location>
</feature>
<dbReference type="Gene3D" id="2.40.10.220">
    <property type="entry name" value="predicted glycosyltransferase like domains"/>
    <property type="match status" value="1"/>
</dbReference>
<dbReference type="Pfam" id="PF07238">
    <property type="entry name" value="PilZ"/>
    <property type="match status" value="1"/>
</dbReference>
<evidence type="ECO:0000259" key="3">
    <source>
        <dbReference type="Pfam" id="PF25964"/>
    </source>
</evidence>
<dbReference type="AlphaFoldDB" id="A0A1H2HST7"/>
<feature type="transmembrane region" description="Helical" evidence="1">
    <location>
        <begin position="156"/>
        <end position="176"/>
    </location>
</feature>
<evidence type="ECO:0000259" key="2">
    <source>
        <dbReference type="Pfam" id="PF07238"/>
    </source>
</evidence>
<evidence type="ECO:0000313" key="5">
    <source>
        <dbReference type="Proteomes" id="UP000243924"/>
    </source>
</evidence>
<protein>
    <submittedName>
        <fullName evidence="4">Alginate biosynthesis protein Alg44</fullName>
    </submittedName>
</protein>
<keyword evidence="5" id="KW-1185">Reference proteome</keyword>
<dbReference type="GO" id="GO:0035438">
    <property type="term" value="F:cyclic-di-GMP binding"/>
    <property type="evidence" value="ECO:0007669"/>
    <property type="project" value="InterPro"/>
</dbReference>
<reference evidence="5" key="1">
    <citation type="submission" date="2016-10" db="EMBL/GenBank/DDBJ databases">
        <authorList>
            <person name="Varghese N."/>
            <person name="Submissions S."/>
        </authorList>
    </citation>
    <scope>NUCLEOTIDE SEQUENCE [LARGE SCALE GENOMIC DNA]</scope>
    <source>
        <strain evidence="5">CECT 8338</strain>
    </source>
</reference>
<evidence type="ECO:0000313" key="4">
    <source>
        <dbReference type="EMBL" id="SDU34907.1"/>
    </source>
</evidence>
<dbReference type="STRING" id="1434072.SAMN05216210_3282"/>
<dbReference type="EMBL" id="LT629787">
    <property type="protein sequence ID" value="SDU34907.1"/>
    <property type="molecule type" value="Genomic_DNA"/>
</dbReference>
<dbReference type="RefSeq" id="WP_092389011.1">
    <property type="nucleotide sequence ID" value="NZ_LT629787.1"/>
</dbReference>
<dbReference type="OrthoDB" id="6992861at2"/>
<evidence type="ECO:0000256" key="1">
    <source>
        <dbReference type="SAM" id="Phobius"/>
    </source>
</evidence>
<dbReference type="InterPro" id="IPR009875">
    <property type="entry name" value="PilZ_domain"/>
</dbReference>
<sequence length="387" mass="42371">MSTSILKEQVVHEAIDERQHIRTRIPAQARLTGSQGESISCDVQDISLGGIGLIYPEPLKLGSLYEVAITLGMSRVDLSFKAKVKVVSQKGDQVGTQFVDLDPQKADILRYLISSYMSGEIADINGLFNVMQRENYIKERKQKHSTQRTPGERLKAAAGSLLFLLIGLLALAYVLFKAYELMFRIPASQALVSSNSFIVSMPENGNVRFLVPEGQTQVTTGQPLASISTQLGTSITSPADVAAMMDLAPGDIETLLGQTNIETVISSPCDCTIYYPGSHLSGFGYKGDPLLHLLPNDQPLFVQASVPFEKLDTLRRTQRVSLRPYGAEQAITGRLVSASINQQNQMVLLNIEPETALSIEDYQKPVWVEFVLGLPGMPGSDIISELR</sequence>
<keyword evidence="1" id="KW-0472">Membrane</keyword>
<dbReference type="SUPFAM" id="SSF141371">
    <property type="entry name" value="PilZ domain-like"/>
    <property type="match status" value="1"/>
</dbReference>
<keyword evidence="1" id="KW-1133">Transmembrane helix</keyword>
<organism evidence="4 5">
    <name type="scientific">Halopseudomonas salegens</name>
    <dbReference type="NCBI Taxonomy" id="1434072"/>
    <lineage>
        <taxon>Bacteria</taxon>
        <taxon>Pseudomonadati</taxon>
        <taxon>Pseudomonadota</taxon>
        <taxon>Gammaproteobacteria</taxon>
        <taxon>Pseudomonadales</taxon>
        <taxon>Pseudomonadaceae</taxon>
        <taxon>Halopseudomonas</taxon>
    </lineage>
</organism>
<dbReference type="InterPro" id="IPR058835">
    <property type="entry name" value="BSH_ALG44"/>
</dbReference>
<accession>A0A1H2HST7</accession>
<keyword evidence="1" id="KW-0812">Transmembrane</keyword>
<dbReference type="Pfam" id="PF25964">
    <property type="entry name" value="BSH_ALG44"/>
    <property type="match status" value="1"/>
</dbReference>
<name>A0A1H2HST7_9GAMM</name>
<feature type="domain" description="ALG44 barrel-sandwich hybrid" evidence="3">
    <location>
        <begin position="199"/>
        <end position="297"/>
    </location>
</feature>